<evidence type="ECO:0000256" key="6">
    <source>
        <dbReference type="ARBA" id="ARBA00022838"/>
    </source>
</evidence>
<sequence>MAANPMPPQSSTPQDFFGGGSTLFMDEVFKAVESYVDDGSMSLEHKLLESHGGPSMTSTQAQHIHEGVSQYMDAVRTAFVKNFDKFELYMLRNVFVAPENIDEIRTAAHTHDREQSTDVDLSNDANPDDVDAELHALRQDIYAATQKQAALLAAKSELDQQVSGIHQLAVDLRFTQDIPKIGKNDHWYFKSHYLRAAGPLGEHVKSAVALREAIGTMKGLQLHLNSKARVNEQPRPSPIVSYESVISRFHKQPMQVPLSDLVRVNQLLGRR</sequence>
<keyword evidence="6" id="KW-0995">Kinetochore</keyword>
<keyword evidence="3" id="KW-0158">Chromosome</keyword>
<evidence type="ECO:0000256" key="2">
    <source>
        <dbReference type="ARBA" id="ARBA00008643"/>
    </source>
</evidence>
<evidence type="ECO:0000313" key="10">
    <source>
        <dbReference type="EMBL" id="ETV74163.1"/>
    </source>
</evidence>
<evidence type="ECO:0000256" key="1">
    <source>
        <dbReference type="ARBA" id="ARBA00004629"/>
    </source>
</evidence>
<keyword evidence="9" id="KW-0137">Centromere</keyword>
<evidence type="ECO:0000256" key="8">
    <source>
        <dbReference type="ARBA" id="ARBA00023306"/>
    </source>
</evidence>
<evidence type="ECO:0000256" key="4">
    <source>
        <dbReference type="ARBA" id="ARBA00022618"/>
    </source>
</evidence>
<dbReference type="Pfam" id="PF05859">
    <property type="entry name" value="Mis12"/>
    <property type="match status" value="1"/>
</dbReference>
<reference evidence="10" key="1">
    <citation type="submission" date="2013-12" db="EMBL/GenBank/DDBJ databases">
        <title>The Genome Sequence of Aphanomyces astaci APO3.</title>
        <authorList>
            <consortium name="The Broad Institute Genomics Platform"/>
            <person name="Russ C."/>
            <person name="Tyler B."/>
            <person name="van West P."/>
            <person name="Dieguez-Uribeondo J."/>
            <person name="Young S.K."/>
            <person name="Zeng Q."/>
            <person name="Gargeya S."/>
            <person name="Fitzgerald M."/>
            <person name="Abouelleil A."/>
            <person name="Alvarado L."/>
            <person name="Chapman S.B."/>
            <person name="Gainer-Dewar J."/>
            <person name="Goldberg J."/>
            <person name="Griggs A."/>
            <person name="Gujja S."/>
            <person name="Hansen M."/>
            <person name="Howarth C."/>
            <person name="Imamovic A."/>
            <person name="Ireland A."/>
            <person name="Larimer J."/>
            <person name="McCowan C."/>
            <person name="Murphy C."/>
            <person name="Pearson M."/>
            <person name="Poon T.W."/>
            <person name="Priest M."/>
            <person name="Roberts A."/>
            <person name="Saif S."/>
            <person name="Shea T."/>
            <person name="Sykes S."/>
            <person name="Wortman J."/>
            <person name="Nusbaum C."/>
            <person name="Birren B."/>
        </authorList>
    </citation>
    <scope>NUCLEOTIDE SEQUENCE [LARGE SCALE GENOMIC DNA]</scope>
    <source>
        <strain evidence="10">APO3</strain>
    </source>
</reference>
<dbReference type="InterPro" id="IPR008685">
    <property type="entry name" value="Centromere_Mis12"/>
</dbReference>
<dbReference type="VEuPathDB" id="FungiDB:H257_11130"/>
<dbReference type="OrthoDB" id="1884855at2759"/>
<dbReference type="EMBL" id="KI913145">
    <property type="protein sequence ID" value="ETV74163.1"/>
    <property type="molecule type" value="Genomic_DNA"/>
</dbReference>
<organism evidence="10">
    <name type="scientific">Aphanomyces astaci</name>
    <name type="common">Crayfish plague agent</name>
    <dbReference type="NCBI Taxonomy" id="112090"/>
    <lineage>
        <taxon>Eukaryota</taxon>
        <taxon>Sar</taxon>
        <taxon>Stramenopiles</taxon>
        <taxon>Oomycota</taxon>
        <taxon>Saprolegniomycetes</taxon>
        <taxon>Saprolegniales</taxon>
        <taxon>Verrucalvaceae</taxon>
        <taxon>Aphanomyces</taxon>
    </lineage>
</organism>
<proteinExistence type="inferred from homology"/>
<dbReference type="GO" id="GO:0051382">
    <property type="term" value="P:kinetochore assembly"/>
    <property type="evidence" value="ECO:0007669"/>
    <property type="project" value="TreeGrafter"/>
</dbReference>
<dbReference type="AlphaFoldDB" id="W4G5G3"/>
<dbReference type="RefSeq" id="XP_009836270.1">
    <property type="nucleotide sequence ID" value="XM_009837968.1"/>
</dbReference>
<accession>W4G5G3</accession>
<keyword evidence="4" id="KW-0132">Cell division</keyword>
<dbReference type="GO" id="GO:0000444">
    <property type="term" value="C:MIS12/MIND type complex"/>
    <property type="evidence" value="ECO:0007669"/>
    <property type="project" value="TreeGrafter"/>
</dbReference>
<evidence type="ECO:0000256" key="9">
    <source>
        <dbReference type="ARBA" id="ARBA00023328"/>
    </source>
</evidence>
<dbReference type="PANTHER" id="PTHR14527">
    <property type="entry name" value="PROTEIN MIS12 HOMOLOG"/>
    <property type="match status" value="1"/>
</dbReference>
<protein>
    <submittedName>
        <fullName evidence="10">Uncharacterized protein</fullName>
    </submittedName>
</protein>
<evidence type="ECO:0000256" key="3">
    <source>
        <dbReference type="ARBA" id="ARBA00022454"/>
    </source>
</evidence>
<evidence type="ECO:0000256" key="5">
    <source>
        <dbReference type="ARBA" id="ARBA00022776"/>
    </source>
</evidence>
<dbReference type="GO" id="GO:0005634">
    <property type="term" value="C:nucleus"/>
    <property type="evidence" value="ECO:0007669"/>
    <property type="project" value="InterPro"/>
</dbReference>
<gene>
    <name evidence="10" type="ORF">H257_11130</name>
</gene>
<comment type="similarity">
    <text evidence="2">Belongs to the mis12 family.</text>
</comment>
<keyword evidence="8" id="KW-0131">Cell cycle</keyword>
<dbReference type="PANTHER" id="PTHR14527:SF2">
    <property type="entry name" value="PROTEIN MIS12 HOMOLOG"/>
    <property type="match status" value="1"/>
</dbReference>
<comment type="subcellular location">
    <subcellularLocation>
        <location evidence="1">Chromosome</location>
        <location evidence="1">Centromere</location>
        <location evidence="1">Kinetochore</location>
    </subcellularLocation>
</comment>
<dbReference type="GO" id="GO:0000070">
    <property type="term" value="P:mitotic sister chromatid segregation"/>
    <property type="evidence" value="ECO:0007669"/>
    <property type="project" value="TreeGrafter"/>
</dbReference>
<keyword evidence="5" id="KW-0498">Mitosis</keyword>
<dbReference type="GeneID" id="20813126"/>
<name>W4G5G3_APHAT</name>
<evidence type="ECO:0000256" key="7">
    <source>
        <dbReference type="ARBA" id="ARBA00023054"/>
    </source>
</evidence>
<dbReference type="GO" id="GO:0051301">
    <property type="term" value="P:cell division"/>
    <property type="evidence" value="ECO:0007669"/>
    <property type="project" value="UniProtKB-KW"/>
</dbReference>
<keyword evidence="7" id="KW-0175">Coiled coil</keyword>